<dbReference type="EMBL" id="JARJCM010000292">
    <property type="protein sequence ID" value="KAJ7019456.1"/>
    <property type="molecule type" value="Genomic_DNA"/>
</dbReference>
<organism evidence="2 3">
    <name type="scientific">Mycena alexandri</name>
    <dbReference type="NCBI Taxonomy" id="1745969"/>
    <lineage>
        <taxon>Eukaryota</taxon>
        <taxon>Fungi</taxon>
        <taxon>Dikarya</taxon>
        <taxon>Basidiomycota</taxon>
        <taxon>Agaricomycotina</taxon>
        <taxon>Agaricomycetes</taxon>
        <taxon>Agaricomycetidae</taxon>
        <taxon>Agaricales</taxon>
        <taxon>Marasmiineae</taxon>
        <taxon>Mycenaceae</taxon>
        <taxon>Mycena</taxon>
    </lineage>
</organism>
<dbReference type="AlphaFoldDB" id="A0AAD6S1E7"/>
<evidence type="ECO:0000313" key="2">
    <source>
        <dbReference type="EMBL" id="KAJ7019456.1"/>
    </source>
</evidence>
<feature type="region of interest" description="Disordered" evidence="1">
    <location>
        <begin position="107"/>
        <end position="129"/>
    </location>
</feature>
<evidence type="ECO:0000256" key="1">
    <source>
        <dbReference type="SAM" id="MobiDB-lite"/>
    </source>
</evidence>
<sequence length="296" mass="33085">MWDVSSRCIGARPLQCQGRKKTLDVPNSPKDYSLHVTSIKIPPLHFSVLNGLCCRQLSNVPTKVGAWQRDPTARAYRGREIPLHMHKRGIADDSGIPPRTRKPRIAVTSHRGHAKENMAAGSSRTRGKERMAVGYTRMRVNKETTVGSSRGRINEGWRRDPTAQVQIKRWRWDPAADGQTRYGGGIPLRTRNGSGICPHTRKREDGGDIRPPAPRGKLAVGPNRVRLNKGRRRDPTAHVQTRDGGVQPREKRVTAQELESRLQALIDRSIDENGSRETFAVGYVGVGEVPLRCLVR</sequence>
<feature type="region of interest" description="Disordered" evidence="1">
    <location>
        <begin position="176"/>
        <end position="216"/>
    </location>
</feature>
<reference evidence="2" key="1">
    <citation type="submission" date="2023-03" db="EMBL/GenBank/DDBJ databases">
        <title>Massive genome expansion in bonnet fungi (Mycena s.s.) driven by repeated elements and novel gene families across ecological guilds.</title>
        <authorList>
            <consortium name="Lawrence Berkeley National Laboratory"/>
            <person name="Harder C.B."/>
            <person name="Miyauchi S."/>
            <person name="Viragh M."/>
            <person name="Kuo A."/>
            <person name="Thoen E."/>
            <person name="Andreopoulos B."/>
            <person name="Lu D."/>
            <person name="Skrede I."/>
            <person name="Drula E."/>
            <person name="Henrissat B."/>
            <person name="Morin E."/>
            <person name="Kohler A."/>
            <person name="Barry K."/>
            <person name="LaButti K."/>
            <person name="Morin E."/>
            <person name="Salamov A."/>
            <person name="Lipzen A."/>
            <person name="Mereny Z."/>
            <person name="Hegedus B."/>
            <person name="Baldrian P."/>
            <person name="Stursova M."/>
            <person name="Weitz H."/>
            <person name="Taylor A."/>
            <person name="Grigoriev I.V."/>
            <person name="Nagy L.G."/>
            <person name="Martin F."/>
            <person name="Kauserud H."/>
        </authorList>
    </citation>
    <scope>NUCLEOTIDE SEQUENCE</scope>
    <source>
        <strain evidence="2">CBHHK200</strain>
    </source>
</reference>
<gene>
    <name evidence="2" type="ORF">C8F04DRAFT_1197647</name>
</gene>
<dbReference type="Proteomes" id="UP001218188">
    <property type="component" value="Unassembled WGS sequence"/>
</dbReference>
<name>A0AAD6S1E7_9AGAR</name>
<proteinExistence type="predicted"/>
<accession>A0AAD6S1E7</accession>
<keyword evidence="3" id="KW-1185">Reference proteome</keyword>
<evidence type="ECO:0000313" key="3">
    <source>
        <dbReference type="Proteomes" id="UP001218188"/>
    </source>
</evidence>
<protein>
    <submittedName>
        <fullName evidence="2">Uncharacterized protein</fullName>
    </submittedName>
</protein>
<feature type="region of interest" description="Disordered" evidence="1">
    <location>
        <begin position="228"/>
        <end position="254"/>
    </location>
</feature>
<comment type="caution">
    <text evidence="2">The sequence shown here is derived from an EMBL/GenBank/DDBJ whole genome shotgun (WGS) entry which is preliminary data.</text>
</comment>